<organism evidence="1 2">
    <name type="scientific">Vespula maculifrons</name>
    <name type="common">Eastern yellow jacket</name>
    <name type="synonym">Wasp</name>
    <dbReference type="NCBI Taxonomy" id="7453"/>
    <lineage>
        <taxon>Eukaryota</taxon>
        <taxon>Metazoa</taxon>
        <taxon>Ecdysozoa</taxon>
        <taxon>Arthropoda</taxon>
        <taxon>Hexapoda</taxon>
        <taxon>Insecta</taxon>
        <taxon>Pterygota</taxon>
        <taxon>Neoptera</taxon>
        <taxon>Endopterygota</taxon>
        <taxon>Hymenoptera</taxon>
        <taxon>Apocrita</taxon>
        <taxon>Aculeata</taxon>
        <taxon>Vespoidea</taxon>
        <taxon>Vespidae</taxon>
        <taxon>Vespinae</taxon>
        <taxon>Vespula</taxon>
    </lineage>
</organism>
<comment type="caution">
    <text evidence="1">The sequence shown here is derived from an EMBL/GenBank/DDBJ whole genome shotgun (WGS) entry which is preliminary data.</text>
</comment>
<name>A0ABD2CFW7_VESMC</name>
<evidence type="ECO:0000313" key="2">
    <source>
        <dbReference type="Proteomes" id="UP001607303"/>
    </source>
</evidence>
<accession>A0ABD2CFW7</accession>
<reference evidence="1 2" key="1">
    <citation type="journal article" date="2024" name="Ann. Entomol. Soc. Am.">
        <title>Genomic analyses of the southern and eastern yellowjacket wasps (Hymenoptera: Vespidae) reveal evolutionary signatures of social life.</title>
        <authorList>
            <person name="Catto M.A."/>
            <person name="Caine P.B."/>
            <person name="Orr S.E."/>
            <person name="Hunt B.G."/>
            <person name="Goodisman M.A.D."/>
        </authorList>
    </citation>
    <scope>NUCLEOTIDE SEQUENCE [LARGE SCALE GENOMIC DNA]</scope>
    <source>
        <strain evidence="1">232</strain>
        <tissue evidence="1">Head and thorax</tissue>
    </source>
</reference>
<keyword evidence="2" id="KW-1185">Reference proteome</keyword>
<dbReference type="AlphaFoldDB" id="A0ABD2CFW7"/>
<dbReference type="EMBL" id="JAYRBN010000054">
    <property type="protein sequence ID" value="KAL2743809.1"/>
    <property type="molecule type" value="Genomic_DNA"/>
</dbReference>
<sequence>MDTHIFDEAIRIRDRILDIASKHDFALRQWTSNEDSLISNFVNYSANTYIRLNLEDLSSTSE</sequence>
<dbReference type="Proteomes" id="UP001607303">
    <property type="component" value="Unassembled WGS sequence"/>
</dbReference>
<protein>
    <submittedName>
        <fullName evidence="1">Uncharacterized protein</fullName>
    </submittedName>
</protein>
<evidence type="ECO:0000313" key="1">
    <source>
        <dbReference type="EMBL" id="KAL2743809.1"/>
    </source>
</evidence>
<gene>
    <name evidence="1" type="ORF">V1477_008067</name>
</gene>
<proteinExistence type="predicted"/>